<evidence type="ECO:0000313" key="2">
    <source>
        <dbReference type="EMBL" id="MEQ2290829.1"/>
    </source>
</evidence>
<feature type="compositionally biased region" description="Polar residues" evidence="1">
    <location>
        <begin position="46"/>
        <end position="58"/>
    </location>
</feature>
<sequence>SQDGETQREAEEHEEDDYMPPIKTPKQKALEEPFEKEDSELLSPWVSVTQSGTRSPTV</sequence>
<accession>A0ABV0YAK1</accession>
<name>A0ABV0YAK1_9TELE</name>
<feature type="non-terminal residue" evidence="2">
    <location>
        <position position="1"/>
    </location>
</feature>
<feature type="compositionally biased region" description="Basic and acidic residues" evidence="1">
    <location>
        <begin position="1"/>
        <end position="11"/>
    </location>
</feature>
<protein>
    <submittedName>
        <fullName evidence="2">Uncharacterized protein</fullName>
    </submittedName>
</protein>
<keyword evidence="3" id="KW-1185">Reference proteome</keyword>
<dbReference type="Proteomes" id="UP001469553">
    <property type="component" value="Unassembled WGS sequence"/>
</dbReference>
<feature type="region of interest" description="Disordered" evidence="1">
    <location>
        <begin position="1"/>
        <end position="58"/>
    </location>
</feature>
<gene>
    <name evidence="2" type="ORF">AMECASPLE_006972</name>
</gene>
<organism evidence="2 3">
    <name type="scientific">Ameca splendens</name>
    <dbReference type="NCBI Taxonomy" id="208324"/>
    <lineage>
        <taxon>Eukaryota</taxon>
        <taxon>Metazoa</taxon>
        <taxon>Chordata</taxon>
        <taxon>Craniata</taxon>
        <taxon>Vertebrata</taxon>
        <taxon>Euteleostomi</taxon>
        <taxon>Actinopterygii</taxon>
        <taxon>Neopterygii</taxon>
        <taxon>Teleostei</taxon>
        <taxon>Neoteleostei</taxon>
        <taxon>Acanthomorphata</taxon>
        <taxon>Ovalentaria</taxon>
        <taxon>Atherinomorphae</taxon>
        <taxon>Cyprinodontiformes</taxon>
        <taxon>Goodeidae</taxon>
        <taxon>Ameca</taxon>
    </lineage>
</organism>
<evidence type="ECO:0000256" key="1">
    <source>
        <dbReference type="SAM" id="MobiDB-lite"/>
    </source>
</evidence>
<dbReference type="EMBL" id="JAHRIP010028562">
    <property type="protein sequence ID" value="MEQ2290829.1"/>
    <property type="molecule type" value="Genomic_DNA"/>
</dbReference>
<comment type="caution">
    <text evidence="2">The sequence shown here is derived from an EMBL/GenBank/DDBJ whole genome shotgun (WGS) entry which is preliminary data.</text>
</comment>
<proteinExistence type="predicted"/>
<evidence type="ECO:0000313" key="3">
    <source>
        <dbReference type="Proteomes" id="UP001469553"/>
    </source>
</evidence>
<reference evidence="2 3" key="1">
    <citation type="submission" date="2021-06" db="EMBL/GenBank/DDBJ databases">
        <authorList>
            <person name="Palmer J.M."/>
        </authorList>
    </citation>
    <scope>NUCLEOTIDE SEQUENCE [LARGE SCALE GENOMIC DNA]</scope>
    <source>
        <strain evidence="2 3">AS_MEX2019</strain>
        <tissue evidence="2">Muscle</tissue>
    </source>
</reference>